<dbReference type="Pfam" id="PF11009">
    <property type="entry name" value="BrxC"/>
    <property type="match status" value="1"/>
</dbReference>
<reference evidence="1 2" key="1">
    <citation type="submission" date="2020-08" db="EMBL/GenBank/DDBJ databases">
        <title>A Genomic Blueprint of the Chicken Gut Microbiome.</title>
        <authorList>
            <person name="Gilroy R."/>
            <person name="Ravi A."/>
            <person name="Getino M."/>
            <person name="Pursley I."/>
            <person name="Horton D.L."/>
            <person name="Alikhan N.-F."/>
            <person name="Baker D."/>
            <person name="Gharbi K."/>
            <person name="Hall N."/>
            <person name="Watson M."/>
            <person name="Adriaenssens E.M."/>
            <person name="Foster-Nyarko E."/>
            <person name="Jarju S."/>
            <person name="Secka A."/>
            <person name="Antonio M."/>
            <person name="Oren A."/>
            <person name="Chaudhuri R."/>
            <person name="La Ragione R.M."/>
            <person name="Hildebrand F."/>
            <person name="Pallen M.J."/>
        </authorList>
    </citation>
    <scope>NUCLEOTIDE SEQUENCE [LARGE SCALE GENOMIC DNA]</scope>
    <source>
        <strain evidence="1 2">Sa2YVA2</strain>
    </source>
</reference>
<dbReference type="NCBIfam" id="TIGR04019">
    <property type="entry name" value="B_thiol_YtxJ"/>
    <property type="match status" value="1"/>
</dbReference>
<evidence type="ECO:0000313" key="1">
    <source>
        <dbReference type="EMBL" id="MBD7984016.1"/>
    </source>
</evidence>
<keyword evidence="2" id="KW-1185">Reference proteome</keyword>
<dbReference type="SUPFAM" id="SSF52833">
    <property type="entry name" value="Thioredoxin-like"/>
    <property type="match status" value="1"/>
</dbReference>
<proteinExistence type="predicted"/>
<protein>
    <submittedName>
        <fullName evidence="1">Bacillithiol system redox-active protein YtxJ</fullName>
    </submittedName>
</protein>
<sequence>MKQIQSVEEWETVLGESNNGPVFMMKHSSTCPVSAAAYRAFEAYETDIPKNFMIVQDNKDISRAIEEGLGIRHESPQLFLVKEGKAVWDASHYDIAQTTIEKAIEENS</sequence>
<dbReference type="RefSeq" id="WP_191693715.1">
    <property type="nucleotide sequence ID" value="NZ_JACSQN010000004.1"/>
</dbReference>
<accession>A0ABR8U7K9</accession>
<name>A0ABR8U7K9_9BACL</name>
<dbReference type="Proteomes" id="UP000626786">
    <property type="component" value="Unassembled WGS sequence"/>
</dbReference>
<comment type="caution">
    <text evidence="1">The sequence shown here is derived from an EMBL/GenBank/DDBJ whole genome shotgun (WGS) entry which is preliminary data.</text>
</comment>
<dbReference type="InterPro" id="IPR036249">
    <property type="entry name" value="Thioredoxin-like_sf"/>
</dbReference>
<dbReference type="EMBL" id="JACSQN010000004">
    <property type="protein sequence ID" value="MBD7984016.1"/>
    <property type="molecule type" value="Genomic_DNA"/>
</dbReference>
<organism evidence="1 2">
    <name type="scientific">Sporosarcina quadrami</name>
    <dbReference type="NCBI Taxonomy" id="2762234"/>
    <lineage>
        <taxon>Bacteria</taxon>
        <taxon>Bacillati</taxon>
        <taxon>Bacillota</taxon>
        <taxon>Bacilli</taxon>
        <taxon>Bacillales</taxon>
        <taxon>Caryophanaceae</taxon>
        <taxon>Sporosarcina</taxon>
    </lineage>
</organism>
<gene>
    <name evidence="1" type="primary">ytxJ</name>
    <name evidence="1" type="ORF">H9649_05450</name>
</gene>
<evidence type="ECO:0000313" key="2">
    <source>
        <dbReference type="Proteomes" id="UP000626786"/>
    </source>
</evidence>
<dbReference type="InterPro" id="IPR022551">
    <property type="entry name" value="BrxC"/>
</dbReference>
<dbReference type="Gene3D" id="3.40.30.10">
    <property type="entry name" value="Glutaredoxin"/>
    <property type="match status" value="1"/>
</dbReference>